<dbReference type="OrthoDB" id="193023at2759"/>
<dbReference type="AlphaFoldDB" id="A0A0D8Y5Q6"/>
<organism evidence="1 2">
    <name type="scientific">Dictyocaulus viviparus</name>
    <name type="common">Bovine lungworm</name>
    <dbReference type="NCBI Taxonomy" id="29172"/>
    <lineage>
        <taxon>Eukaryota</taxon>
        <taxon>Metazoa</taxon>
        <taxon>Ecdysozoa</taxon>
        <taxon>Nematoda</taxon>
        <taxon>Chromadorea</taxon>
        <taxon>Rhabditida</taxon>
        <taxon>Rhabditina</taxon>
        <taxon>Rhabditomorpha</taxon>
        <taxon>Strongyloidea</taxon>
        <taxon>Metastrongylidae</taxon>
        <taxon>Dictyocaulus</taxon>
    </lineage>
</organism>
<evidence type="ECO:0000313" key="2">
    <source>
        <dbReference type="Proteomes" id="UP000053766"/>
    </source>
</evidence>
<name>A0A0D8Y5Q6_DICVI</name>
<dbReference type="Proteomes" id="UP000053766">
    <property type="component" value="Unassembled WGS sequence"/>
</dbReference>
<dbReference type="STRING" id="29172.A0A0D8Y5Q6"/>
<protein>
    <submittedName>
        <fullName evidence="1">Uncharacterized protein</fullName>
    </submittedName>
</protein>
<evidence type="ECO:0000313" key="1">
    <source>
        <dbReference type="EMBL" id="KJH51314.1"/>
    </source>
</evidence>
<proteinExistence type="predicted"/>
<dbReference type="EMBL" id="KN716186">
    <property type="protein sequence ID" value="KJH51314.1"/>
    <property type="molecule type" value="Genomic_DNA"/>
</dbReference>
<reference evidence="1 2" key="1">
    <citation type="submission" date="2013-11" db="EMBL/GenBank/DDBJ databases">
        <title>Draft genome of the bovine lungworm Dictyocaulus viviparus.</title>
        <authorList>
            <person name="Mitreva M."/>
        </authorList>
    </citation>
    <scope>NUCLEOTIDE SEQUENCE [LARGE SCALE GENOMIC DNA]</scope>
    <source>
        <strain evidence="1 2">HannoverDv2000</strain>
    </source>
</reference>
<keyword evidence="2" id="KW-1185">Reference proteome</keyword>
<sequence length="110" mass="12397">MTVSIEVQPTVPGQVIRNHKVVRTSHDPTTHSYGPQYLSGSYEILKLFNTAAQSIYTAYYYLRGQSSEPRLGTATSQHTFVIETERRKPLLLPVGLTDGKNIKVIDDRTF</sequence>
<accession>A0A0D8Y5Q6</accession>
<reference evidence="2" key="2">
    <citation type="journal article" date="2016" name="Sci. Rep.">
        <title>Dictyocaulus viviparus genome, variome and transcriptome elucidate lungworm biology and support future intervention.</title>
        <authorList>
            <person name="McNulty S.N."/>
            <person name="Strube C."/>
            <person name="Rosa B.A."/>
            <person name="Martin J.C."/>
            <person name="Tyagi R."/>
            <person name="Choi Y.J."/>
            <person name="Wang Q."/>
            <person name="Hallsworth Pepin K."/>
            <person name="Zhang X."/>
            <person name="Ozersky P."/>
            <person name="Wilson R.K."/>
            <person name="Sternberg P.W."/>
            <person name="Gasser R.B."/>
            <person name="Mitreva M."/>
        </authorList>
    </citation>
    <scope>NUCLEOTIDE SEQUENCE [LARGE SCALE GENOMIC DNA]</scope>
    <source>
        <strain evidence="2">HannoverDv2000</strain>
    </source>
</reference>
<gene>
    <name evidence="1" type="ORF">DICVIV_02517</name>
</gene>